<evidence type="ECO:0000313" key="3">
    <source>
        <dbReference type="Proteomes" id="UP000050520"/>
    </source>
</evidence>
<feature type="domain" description="DUF4365" evidence="1">
    <location>
        <begin position="14"/>
        <end position="147"/>
    </location>
</feature>
<reference evidence="2 3" key="2">
    <citation type="journal article" date="2017" name="PLoS ONE">
        <title>Genomic and phenotypic characterisation of fluoroquinolone resistance mechanisms in Enterobacteriaceae in Durban, South Africa.</title>
        <authorList>
            <person name="Osei Sekyere J."/>
            <person name="Amoako D.G."/>
        </authorList>
    </citation>
    <scope>NUCLEOTIDE SEQUENCE [LARGE SCALE GENOMIC DNA]</scope>
    <source>
        <strain evidence="2 3">ST62:944112508</strain>
    </source>
</reference>
<gene>
    <name evidence="2" type="ORF">AN672_28035</name>
</gene>
<reference evidence="3" key="1">
    <citation type="submission" date="2015-09" db="EMBL/GenBank/DDBJ databases">
        <title>Prevalence of NDMs in South Africa.</title>
        <authorList>
            <person name="Osei Sekyere J."/>
            <person name="Govinden U."/>
            <person name="Essack S."/>
            <person name="Haldorsen B."/>
            <person name="Samuelsen O."/>
            <person name="Aasnaes B."/>
            <person name="Sundsfjord A."/>
        </authorList>
    </citation>
    <scope>NUCLEOTIDE SEQUENCE [LARGE SCALE GENOMIC DNA]</scope>
    <source>
        <strain evidence="3">ST62:944112508</strain>
    </source>
</reference>
<accession>A0AA40THM4</accession>
<dbReference type="InterPro" id="IPR025375">
    <property type="entry name" value="DUF4365"/>
</dbReference>
<comment type="caution">
    <text evidence="2">The sequence shown here is derived from an EMBL/GenBank/DDBJ whole genome shotgun (WGS) entry which is preliminary data.</text>
</comment>
<dbReference type="RefSeq" id="WP_057064959.1">
    <property type="nucleotide sequence ID" value="NZ_JAAMPX010000004.1"/>
</dbReference>
<evidence type="ECO:0000313" key="2">
    <source>
        <dbReference type="EMBL" id="KPR46568.1"/>
    </source>
</evidence>
<proteinExistence type="predicted"/>
<dbReference type="EMBL" id="LJEB01000230">
    <property type="protein sequence ID" value="KPR46568.1"/>
    <property type="molecule type" value="Genomic_DNA"/>
</dbReference>
<sequence>MKKYKSTGVTGRAGELYFAYWIVRYFNWPCRLLDIDVGIDAQVEIFEDEISTGDFFAVQIKSTVGNTPDIQIDLSDFMYWQQLETQVVLVSIVMADSHIEPEMFWKAFSKECLDEIVQEITSKGHQSKKVTFTDSDKLCVESKNTWRMAMLSESDKDLIRLAKSLLDDLEQHDLDNFVEEDYYLQDEHKDYVTFNSEIDIFNDHFIDYEELKDAVSHDRRLVLRAPLIEEAIDYFENNEAILLYMFNHAFNWIKGDRTPNEILPQKLSREIRRQTKDWVYHKTGY</sequence>
<dbReference type="Proteomes" id="UP000050520">
    <property type="component" value="Unassembled WGS sequence"/>
</dbReference>
<protein>
    <recommendedName>
        <fullName evidence="1">DUF4365 domain-containing protein</fullName>
    </recommendedName>
</protein>
<dbReference type="Pfam" id="PF14280">
    <property type="entry name" value="DUF4365"/>
    <property type="match status" value="1"/>
</dbReference>
<dbReference type="AlphaFoldDB" id="A0AA40THM4"/>
<organism evidence="2 3">
    <name type="scientific">Citrobacter freundii</name>
    <dbReference type="NCBI Taxonomy" id="546"/>
    <lineage>
        <taxon>Bacteria</taxon>
        <taxon>Pseudomonadati</taxon>
        <taxon>Pseudomonadota</taxon>
        <taxon>Gammaproteobacteria</taxon>
        <taxon>Enterobacterales</taxon>
        <taxon>Enterobacteriaceae</taxon>
        <taxon>Citrobacter</taxon>
        <taxon>Citrobacter freundii complex</taxon>
    </lineage>
</organism>
<name>A0AA40THM4_CITFR</name>
<evidence type="ECO:0000259" key="1">
    <source>
        <dbReference type="Pfam" id="PF14280"/>
    </source>
</evidence>